<feature type="transmembrane region" description="Helical" evidence="1">
    <location>
        <begin position="22"/>
        <end position="44"/>
    </location>
</feature>
<dbReference type="PANTHER" id="PTHR33987:SF1">
    <property type="entry name" value="CALCINEURIN-LIKE METALLO-PHOSPHOESTERASE SUPERFAMILY PROTEIN"/>
    <property type="match status" value="1"/>
</dbReference>
<keyword evidence="3" id="KW-1185">Reference proteome</keyword>
<evidence type="ECO:0000256" key="1">
    <source>
        <dbReference type="SAM" id="Phobius"/>
    </source>
</evidence>
<reference evidence="2 3" key="1">
    <citation type="submission" date="2023-10" db="EMBL/GenBank/DDBJ databases">
        <title>Genome-Wide Identification Analysis in wild type Solanum Pinnatisectum Reveals Some Genes Defensing Phytophthora Infestans.</title>
        <authorList>
            <person name="Sun C."/>
        </authorList>
    </citation>
    <scope>NUCLEOTIDE SEQUENCE [LARGE SCALE GENOMIC DNA]</scope>
    <source>
        <strain evidence="2">LQN</strain>
        <tissue evidence="2">Leaf</tissue>
    </source>
</reference>
<name>A0AAV9LBZ4_9SOLN</name>
<comment type="caution">
    <text evidence="2">The sequence shown here is derived from an EMBL/GenBank/DDBJ whole genome shotgun (WGS) entry which is preliminary data.</text>
</comment>
<accession>A0AAV9LBZ4</accession>
<dbReference type="Gene3D" id="3.60.21.70">
    <property type="entry name" value="PhoD-like phosphatase"/>
    <property type="match status" value="1"/>
</dbReference>
<gene>
    <name evidence="2" type="ORF">R3W88_013450</name>
</gene>
<keyword evidence="1" id="KW-0812">Transmembrane</keyword>
<dbReference type="PANTHER" id="PTHR33987">
    <property type="entry name" value="CALCINEURIN-LIKE METALLO-PHOSPHOESTERASE SUPERFAMILY PROTEIN"/>
    <property type="match status" value="1"/>
</dbReference>
<keyword evidence="1" id="KW-1133">Transmembrane helix</keyword>
<organism evidence="2 3">
    <name type="scientific">Solanum pinnatisectum</name>
    <name type="common">tansyleaf nightshade</name>
    <dbReference type="NCBI Taxonomy" id="50273"/>
    <lineage>
        <taxon>Eukaryota</taxon>
        <taxon>Viridiplantae</taxon>
        <taxon>Streptophyta</taxon>
        <taxon>Embryophyta</taxon>
        <taxon>Tracheophyta</taxon>
        <taxon>Spermatophyta</taxon>
        <taxon>Magnoliopsida</taxon>
        <taxon>eudicotyledons</taxon>
        <taxon>Gunneridae</taxon>
        <taxon>Pentapetalae</taxon>
        <taxon>asterids</taxon>
        <taxon>lamiids</taxon>
        <taxon>Solanales</taxon>
        <taxon>Solanaceae</taxon>
        <taxon>Solanoideae</taxon>
        <taxon>Solaneae</taxon>
        <taxon>Solanum</taxon>
    </lineage>
</organism>
<evidence type="ECO:0000313" key="2">
    <source>
        <dbReference type="EMBL" id="KAK4723217.1"/>
    </source>
</evidence>
<evidence type="ECO:0008006" key="4">
    <source>
        <dbReference type="Google" id="ProtNLM"/>
    </source>
</evidence>
<evidence type="ECO:0000313" key="3">
    <source>
        <dbReference type="Proteomes" id="UP001311915"/>
    </source>
</evidence>
<keyword evidence="1" id="KW-0472">Membrane</keyword>
<dbReference type="InterPro" id="IPR038607">
    <property type="entry name" value="PhoD-like_sf"/>
</dbReference>
<sequence>MCLAPVSEIAFGSCANQSAPQVCLFICLFVYLFGLNLSLTHFLWQPIWDAIIRFDPQVFIWMGDNIYGDIRRPFKLFGKERTIGPWKNVPRSCQTIQLQLFYTESWGRFPRERSRLFELISDSKREGVFFVSGDVHFGEIARYNCAAGYPLYDKKSSGLTQAVEKAVSPPLRFIARILAWLTPAIMSVKDKSCRYRSCTYGCGYNLGQPNFGTIEINWDSDPVDLKFHVRDEKGLPVSALKITLSELQGQKMDSEMTIGLGKSQKYCSLEVDLHGLSDTG</sequence>
<dbReference type="EMBL" id="JAWPEI010000007">
    <property type="protein sequence ID" value="KAK4723217.1"/>
    <property type="molecule type" value="Genomic_DNA"/>
</dbReference>
<dbReference type="Proteomes" id="UP001311915">
    <property type="component" value="Unassembled WGS sequence"/>
</dbReference>
<proteinExistence type="predicted"/>
<dbReference type="AlphaFoldDB" id="A0AAV9LBZ4"/>
<protein>
    <recommendedName>
        <fullName evidence="4">PhoD-like phosphatase metallophosphatase domain-containing protein</fullName>
    </recommendedName>
</protein>